<evidence type="ECO:0000313" key="1">
    <source>
        <dbReference type="EMBL" id="GFD19126.1"/>
    </source>
</evidence>
<organism evidence="1">
    <name type="scientific">Tanacetum cinerariifolium</name>
    <name type="common">Dalmatian daisy</name>
    <name type="synonym">Chrysanthemum cinerariifolium</name>
    <dbReference type="NCBI Taxonomy" id="118510"/>
    <lineage>
        <taxon>Eukaryota</taxon>
        <taxon>Viridiplantae</taxon>
        <taxon>Streptophyta</taxon>
        <taxon>Embryophyta</taxon>
        <taxon>Tracheophyta</taxon>
        <taxon>Spermatophyta</taxon>
        <taxon>Magnoliopsida</taxon>
        <taxon>eudicotyledons</taxon>
        <taxon>Gunneridae</taxon>
        <taxon>Pentapetalae</taxon>
        <taxon>asterids</taxon>
        <taxon>campanulids</taxon>
        <taxon>Asterales</taxon>
        <taxon>Asteraceae</taxon>
        <taxon>Asteroideae</taxon>
        <taxon>Anthemideae</taxon>
        <taxon>Anthemidinae</taxon>
        <taxon>Tanacetum</taxon>
    </lineage>
</organism>
<proteinExistence type="predicted"/>
<sequence>MELMDFCTNLSNNVLESESELIDIKSTYPVRIEKLESRVERLKEENRVLKELKSVHSTVDFDEPVMEKEESSKHGRKIEDIDADVKFNLEKAQAEAYNLDLDHQEKVFSMLDVNDEEPVDVEEVLEV</sequence>
<name>A0A699UCP1_TANCI</name>
<reference evidence="1" key="1">
    <citation type="journal article" date="2019" name="Sci. Rep.">
        <title>Draft genome of Tanacetum cinerariifolium, the natural source of mosquito coil.</title>
        <authorList>
            <person name="Yamashiro T."/>
            <person name="Shiraishi A."/>
            <person name="Satake H."/>
            <person name="Nakayama K."/>
        </authorList>
    </citation>
    <scope>NUCLEOTIDE SEQUENCE</scope>
</reference>
<accession>A0A699UCP1</accession>
<dbReference type="AlphaFoldDB" id="A0A699UCP1"/>
<gene>
    <name evidence="1" type="ORF">Tci_891095</name>
</gene>
<feature type="non-terminal residue" evidence="1">
    <location>
        <position position="127"/>
    </location>
</feature>
<dbReference type="EMBL" id="BKCJ011312242">
    <property type="protein sequence ID" value="GFD19126.1"/>
    <property type="molecule type" value="Genomic_DNA"/>
</dbReference>
<protein>
    <submittedName>
        <fullName evidence="1">Uncharacterized protein</fullName>
    </submittedName>
</protein>
<comment type="caution">
    <text evidence="1">The sequence shown here is derived from an EMBL/GenBank/DDBJ whole genome shotgun (WGS) entry which is preliminary data.</text>
</comment>